<dbReference type="SUPFAM" id="SSF75304">
    <property type="entry name" value="Amidase signature (AS) enzymes"/>
    <property type="match status" value="1"/>
</dbReference>
<dbReference type="InterPro" id="IPR000120">
    <property type="entry name" value="Amidase"/>
</dbReference>
<feature type="region of interest" description="Disordered" evidence="1">
    <location>
        <begin position="76"/>
        <end position="97"/>
    </location>
</feature>
<organism evidence="3 4">
    <name type="scientific">Streptantibioticus ferralitis</name>
    <dbReference type="NCBI Taxonomy" id="236510"/>
    <lineage>
        <taxon>Bacteria</taxon>
        <taxon>Bacillati</taxon>
        <taxon>Actinomycetota</taxon>
        <taxon>Actinomycetes</taxon>
        <taxon>Kitasatosporales</taxon>
        <taxon>Streptomycetaceae</taxon>
        <taxon>Streptantibioticus</taxon>
    </lineage>
</organism>
<dbReference type="EMBL" id="JARHTQ010000022">
    <property type="protein sequence ID" value="MDF2259388.1"/>
    <property type="molecule type" value="Genomic_DNA"/>
</dbReference>
<dbReference type="InterPro" id="IPR023631">
    <property type="entry name" value="Amidase_dom"/>
</dbReference>
<evidence type="ECO:0000259" key="2">
    <source>
        <dbReference type="Pfam" id="PF01425"/>
    </source>
</evidence>
<feature type="compositionally biased region" description="Basic residues" evidence="1">
    <location>
        <begin position="77"/>
        <end position="90"/>
    </location>
</feature>
<dbReference type="RefSeq" id="WP_275818998.1">
    <property type="nucleotide sequence ID" value="NZ_BAAANM010000009.1"/>
</dbReference>
<dbReference type="Pfam" id="PF01425">
    <property type="entry name" value="Amidase"/>
    <property type="match status" value="1"/>
</dbReference>
<gene>
    <name evidence="3" type="ORF">P2L57_27855</name>
</gene>
<feature type="domain" description="Amidase" evidence="2">
    <location>
        <begin position="7"/>
        <end position="135"/>
    </location>
</feature>
<dbReference type="Proteomes" id="UP001220022">
    <property type="component" value="Unassembled WGS sequence"/>
</dbReference>
<dbReference type="PANTHER" id="PTHR11895:SF170">
    <property type="entry name" value="AMIDASE"/>
    <property type="match status" value="1"/>
</dbReference>
<evidence type="ECO:0000313" key="3">
    <source>
        <dbReference type="EMBL" id="MDF2259388.1"/>
    </source>
</evidence>
<keyword evidence="4" id="KW-1185">Reference proteome</keyword>
<comment type="caution">
    <text evidence="3">The sequence shown here is derived from an EMBL/GenBank/DDBJ whole genome shotgun (WGS) entry which is preliminary data.</text>
</comment>
<evidence type="ECO:0000313" key="4">
    <source>
        <dbReference type="Proteomes" id="UP001220022"/>
    </source>
</evidence>
<reference evidence="3 4" key="1">
    <citation type="submission" date="2023-03" db="EMBL/GenBank/DDBJ databases">
        <title>Draft genome sequence of type strain Streptomyces ferralitis JCM 14344.</title>
        <authorList>
            <person name="Klaysubun C."/>
            <person name="Duangmal K."/>
        </authorList>
    </citation>
    <scope>NUCLEOTIDE SEQUENCE [LARGE SCALE GENOMIC DNA]</scope>
    <source>
        <strain evidence="3 4">JCM 14344</strain>
    </source>
</reference>
<dbReference type="Gene3D" id="3.90.1300.10">
    <property type="entry name" value="Amidase signature (AS) domain"/>
    <property type="match status" value="1"/>
</dbReference>
<accession>A0ABT5Z6C8</accession>
<evidence type="ECO:0000256" key="1">
    <source>
        <dbReference type="SAM" id="MobiDB-lite"/>
    </source>
</evidence>
<protein>
    <submittedName>
        <fullName evidence="3">Amidase family protein</fullName>
    </submittedName>
</protein>
<dbReference type="InterPro" id="IPR036928">
    <property type="entry name" value="AS_sf"/>
</dbReference>
<proteinExistence type="predicted"/>
<name>A0ABT5Z6C8_9ACTN</name>
<sequence>MKTGIKGAASGPLAGRTIAVKDRITVAGIPMMNGSGLLDGFVAPADATDVHRVLEAGGEIVGRTNCEYFCLSGGSHSGRHGPTHNPHRRGYSAGGSSSGSAVVVVTGEADMALGADQAGSIRVPASFCGRRGLRPGRR</sequence>
<dbReference type="PANTHER" id="PTHR11895">
    <property type="entry name" value="TRANSAMIDASE"/>
    <property type="match status" value="1"/>
</dbReference>